<dbReference type="PANTHER" id="PTHR24282:SF20">
    <property type="entry name" value="CYTOCHROME P450 CYP749A22-LIKE"/>
    <property type="match status" value="1"/>
</dbReference>
<evidence type="ECO:0000256" key="7">
    <source>
        <dbReference type="ARBA" id="ARBA00023002"/>
    </source>
</evidence>
<evidence type="ECO:0000313" key="13">
    <source>
        <dbReference type="Proteomes" id="UP001054821"/>
    </source>
</evidence>
<keyword evidence="3" id="KW-0349">Heme</keyword>
<evidence type="ECO:0000256" key="11">
    <source>
        <dbReference type="SAM" id="Phobius"/>
    </source>
</evidence>
<dbReference type="Gene3D" id="1.10.630.10">
    <property type="entry name" value="Cytochrome P450"/>
    <property type="match status" value="1"/>
</dbReference>
<evidence type="ECO:0000256" key="1">
    <source>
        <dbReference type="ARBA" id="ARBA00004167"/>
    </source>
</evidence>
<keyword evidence="10 11" id="KW-0472">Membrane</keyword>
<dbReference type="PANTHER" id="PTHR24282">
    <property type="entry name" value="CYTOCHROME P450 FAMILY MEMBER"/>
    <property type="match status" value="1"/>
</dbReference>
<dbReference type="InterPro" id="IPR036396">
    <property type="entry name" value="Cyt_P450_sf"/>
</dbReference>
<evidence type="ECO:0000256" key="10">
    <source>
        <dbReference type="ARBA" id="ARBA00023136"/>
    </source>
</evidence>
<name>A0AAD5F4D2_PRUDU</name>
<dbReference type="GO" id="GO:0020037">
    <property type="term" value="F:heme binding"/>
    <property type="evidence" value="ECO:0007669"/>
    <property type="project" value="InterPro"/>
</dbReference>
<sequence>MTSLGGLIVILSSFLCLLLVLAFIKILHKLWWTPIRIQKLMALQGIKGPSYRFIHGNTKEISNMKKEVMGRPQLLSHDILSVVQPHIHSWTKIYGKNYLQWHGCRAQLVITEPELCKEILNNKDRAYQKREPTNIAKKLLGDGLVVTTEAEKWAKLRKLATHAFHGESLKQPDGWAWAAVRREVSKIPQVPGFDTKRLEECFSQNLMKLLRKHSQASFTNSPNKLNQFCGRAWLGEHVAWELGFHRSPPFIATKGSNSVILPSLFPLFSPTSSSLMNSVRPRHMGKEPIYGFKVSVLLASSQRGEEPPAFLSTFPMQAARTMEGKGAVLYSTGKPLTHVDFLWFFERVAVDSPG</sequence>
<keyword evidence="8" id="KW-0408">Iron</keyword>
<accession>A0AAD5F4D2</accession>
<dbReference type="GO" id="GO:0005506">
    <property type="term" value="F:iron ion binding"/>
    <property type="evidence" value="ECO:0007669"/>
    <property type="project" value="InterPro"/>
</dbReference>
<dbReference type="SUPFAM" id="SSF48264">
    <property type="entry name" value="Cytochrome P450"/>
    <property type="match status" value="1"/>
</dbReference>
<organism evidence="12 13">
    <name type="scientific">Prunus dulcis</name>
    <name type="common">Almond</name>
    <name type="synonym">Amygdalus dulcis</name>
    <dbReference type="NCBI Taxonomy" id="3755"/>
    <lineage>
        <taxon>Eukaryota</taxon>
        <taxon>Viridiplantae</taxon>
        <taxon>Streptophyta</taxon>
        <taxon>Embryophyta</taxon>
        <taxon>Tracheophyta</taxon>
        <taxon>Spermatophyta</taxon>
        <taxon>Magnoliopsida</taxon>
        <taxon>eudicotyledons</taxon>
        <taxon>Gunneridae</taxon>
        <taxon>Pentapetalae</taxon>
        <taxon>rosids</taxon>
        <taxon>fabids</taxon>
        <taxon>Rosales</taxon>
        <taxon>Rosaceae</taxon>
        <taxon>Amygdaloideae</taxon>
        <taxon>Amygdaleae</taxon>
        <taxon>Prunus</taxon>
    </lineage>
</organism>
<comment type="subcellular location">
    <subcellularLocation>
        <location evidence="1">Membrane</location>
        <topology evidence="1">Single-pass membrane protein</topology>
    </subcellularLocation>
</comment>
<dbReference type="InterPro" id="IPR001128">
    <property type="entry name" value="Cyt_P450"/>
</dbReference>
<evidence type="ECO:0000313" key="12">
    <source>
        <dbReference type="EMBL" id="KAI5352861.1"/>
    </source>
</evidence>
<reference evidence="12 13" key="1">
    <citation type="journal article" date="2022" name="G3 (Bethesda)">
        <title>Whole-genome sequence and methylome profiling of the almond [Prunus dulcis (Mill.) D.A. Webb] cultivar 'Nonpareil'.</title>
        <authorList>
            <person name="D'Amico-Willman K.M."/>
            <person name="Ouma W.Z."/>
            <person name="Meulia T."/>
            <person name="Sideli G.M."/>
            <person name="Gradziel T.M."/>
            <person name="Fresnedo-Ramirez J."/>
        </authorList>
    </citation>
    <scope>NUCLEOTIDE SEQUENCE [LARGE SCALE GENOMIC DNA]</scope>
    <source>
        <strain evidence="12">Clone GOH B32 T37-40</strain>
    </source>
</reference>
<dbReference type="AlphaFoldDB" id="A0AAD5F4D2"/>
<evidence type="ECO:0000256" key="6">
    <source>
        <dbReference type="ARBA" id="ARBA00022989"/>
    </source>
</evidence>
<keyword evidence="6 11" id="KW-1133">Transmembrane helix</keyword>
<comment type="similarity">
    <text evidence="2">Belongs to the cytochrome P450 family.</text>
</comment>
<keyword evidence="7" id="KW-0560">Oxidoreductase</keyword>
<dbReference type="GO" id="GO:0016020">
    <property type="term" value="C:membrane"/>
    <property type="evidence" value="ECO:0007669"/>
    <property type="project" value="UniProtKB-SubCell"/>
</dbReference>
<keyword evidence="9" id="KW-0503">Monooxygenase</keyword>
<dbReference type="Proteomes" id="UP001054821">
    <property type="component" value="Chromosome 1"/>
</dbReference>
<keyword evidence="13" id="KW-1185">Reference proteome</keyword>
<evidence type="ECO:0000256" key="4">
    <source>
        <dbReference type="ARBA" id="ARBA00022692"/>
    </source>
</evidence>
<keyword evidence="4 11" id="KW-0812">Transmembrane</keyword>
<proteinExistence type="inferred from homology"/>
<evidence type="ECO:0000256" key="5">
    <source>
        <dbReference type="ARBA" id="ARBA00022723"/>
    </source>
</evidence>
<evidence type="ECO:0000256" key="9">
    <source>
        <dbReference type="ARBA" id="ARBA00023033"/>
    </source>
</evidence>
<protein>
    <submittedName>
        <fullName evidence="12">Uncharacterized protein</fullName>
    </submittedName>
</protein>
<dbReference type="GO" id="GO:0016705">
    <property type="term" value="F:oxidoreductase activity, acting on paired donors, with incorporation or reduction of molecular oxygen"/>
    <property type="evidence" value="ECO:0007669"/>
    <property type="project" value="InterPro"/>
</dbReference>
<dbReference type="InterPro" id="IPR050665">
    <property type="entry name" value="Cytochrome_P450_Monooxygen"/>
</dbReference>
<dbReference type="EMBL" id="JAJFAZ020000001">
    <property type="protein sequence ID" value="KAI5352861.1"/>
    <property type="molecule type" value="Genomic_DNA"/>
</dbReference>
<gene>
    <name evidence="12" type="ORF">L3X38_005753</name>
</gene>
<evidence type="ECO:0000256" key="2">
    <source>
        <dbReference type="ARBA" id="ARBA00010617"/>
    </source>
</evidence>
<dbReference type="Pfam" id="PF00067">
    <property type="entry name" value="p450"/>
    <property type="match status" value="1"/>
</dbReference>
<comment type="caution">
    <text evidence="12">The sequence shown here is derived from an EMBL/GenBank/DDBJ whole genome shotgun (WGS) entry which is preliminary data.</text>
</comment>
<dbReference type="GO" id="GO:0004497">
    <property type="term" value="F:monooxygenase activity"/>
    <property type="evidence" value="ECO:0007669"/>
    <property type="project" value="UniProtKB-KW"/>
</dbReference>
<feature type="transmembrane region" description="Helical" evidence="11">
    <location>
        <begin position="6"/>
        <end position="27"/>
    </location>
</feature>
<evidence type="ECO:0000256" key="3">
    <source>
        <dbReference type="ARBA" id="ARBA00022617"/>
    </source>
</evidence>
<evidence type="ECO:0000256" key="8">
    <source>
        <dbReference type="ARBA" id="ARBA00023004"/>
    </source>
</evidence>
<keyword evidence="5" id="KW-0479">Metal-binding</keyword>